<feature type="compositionally biased region" description="Low complexity" evidence="7">
    <location>
        <begin position="588"/>
        <end position="605"/>
    </location>
</feature>
<gene>
    <name evidence="9" type="ORF">PSON_ATCC_30995.1.T1490079</name>
</gene>
<dbReference type="OrthoDB" id="306598at2759"/>
<dbReference type="SMART" id="SM00698">
    <property type="entry name" value="MORN"/>
    <property type="match status" value="3"/>
</dbReference>
<feature type="region of interest" description="Disordered" evidence="7">
    <location>
        <begin position="375"/>
        <end position="408"/>
    </location>
</feature>
<dbReference type="InterPro" id="IPR003409">
    <property type="entry name" value="MORN"/>
</dbReference>
<dbReference type="Pfam" id="PF02493">
    <property type="entry name" value="MORN"/>
    <property type="match status" value="3"/>
</dbReference>
<evidence type="ECO:0000256" key="2">
    <source>
        <dbReference type="ARBA" id="ARBA00022737"/>
    </source>
</evidence>
<feature type="coiled-coil region" evidence="6">
    <location>
        <begin position="1001"/>
        <end position="1060"/>
    </location>
</feature>
<evidence type="ECO:0000256" key="4">
    <source>
        <dbReference type="ARBA" id="ARBA00039854"/>
    </source>
</evidence>
<comment type="function">
    <text evidence="5">Assembles a suppression complex (suppresome) by tethering SIRT1 and MDM2 to regulate composite modifications of p53/TP53. Confers both deacetylation-mediated functional inactivation, by SIRT1, and ubiquitination-dependent degradation, by MDM2, of p53/TP53, promoting a proliferative and cell survival behaviors. May play a role in the regulation of spermatogenesis.</text>
</comment>
<keyword evidence="2" id="KW-0677">Repeat</keyword>
<dbReference type="InterPro" id="IPR000719">
    <property type="entry name" value="Prot_kinase_dom"/>
</dbReference>
<evidence type="ECO:0000313" key="10">
    <source>
        <dbReference type="Proteomes" id="UP000692954"/>
    </source>
</evidence>
<reference evidence="9" key="1">
    <citation type="submission" date="2021-01" db="EMBL/GenBank/DDBJ databases">
        <authorList>
            <consortium name="Genoscope - CEA"/>
            <person name="William W."/>
        </authorList>
    </citation>
    <scope>NUCLEOTIDE SEQUENCE</scope>
</reference>
<organism evidence="9 10">
    <name type="scientific">Paramecium sonneborni</name>
    <dbReference type="NCBI Taxonomy" id="65129"/>
    <lineage>
        <taxon>Eukaryota</taxon>
        <taxon>Sar</taxon>
        <taxon>Alveolata</taxon>
        <taxon>Ciliophora</taxon>
        <taxon>Intramacronucleata</taxon>
        <taxon>Oligohymenophorea</taxon>
        <taxon>Peniculida</taxon>
        <taxon>Parameciidae</taxon>
        <taxon>Paramecium</taxon>
    </lineage>
</organism>
<comment type="caution">
    <text evidence="9">The sequence shown here is derived from an EMBL/GenBank/DDBJ whole genome shotgun (WGS) entry which is preliminary data.</text>
</comment>
<dbReference type="Proteomes" id="UP000692954">
    <property type="component" value="Unassembled WGS sequence"/>
</dbReference>
<dbReference type="PROSITE" id="PS50011">
    <property type="entry name" value="PROTEIN_KINASE_DOM"/>
    <property type="match status" value="1"/>
</dbReference>
<dbReference type="GO" id="GO:0005524">
    <property type="term" value="F:ATP binding"/>
    <property type="evidence" value="ECO:0007669"/>
    <property type="project" value="InterPro"/>
</dbReference>
<dbReference type="PANTHER" id="PTHR46511:SF1">
    <property type="entry name" value="MORN REPEAT-CONTAINING PROTEIN 3"/>
    <property type="match status" value="1"/>
</dbReference>
<dbReference type="PANTHER" id="PTHR46511">
    <property type="entry name" value="MORN REPEAT-CONTAINING PROTEIN 3"/>
    <property type="match status" value="1"/>
</dbReference>
<dbReference type="EMBL" id="CAJJDN010000149">
    <property type="protein sequence ID" value="CAD8124135.1"/>
    <property type="molecule type" value="Genomic_DNA"/>
</dbReference>
<evidence type="ECO:0000256" key="7">
    <source>
        <dbReference type="SAM" id="MobiDB-lite"/>
    </source>
</evidence>
<evidence type="ECO:0000256" key="5">
    <source>
        <dbReference type="ARBA" id="ARBA00045851"/>
    </source>
</evidence>
<keyword evidence="6" id="KW-0175">Coiled coil</keyword>
<name>A0A8S1RBV3_9CILI</name>
<proteinExistence type="predicted"/>
<evidence type="ECO:0000313" key="9">
    <source>
        <dbReference type="EMBL" id="CAD8124135.1"/>
    </source>
</evidence>
<evidence type="ECO:0000259" key="8">
    <source>
        <dbReference type="PROSITE" id="PS50011"/>
    </source>
</evidence>
<feature type="domain" description="Protein kinase" evidence="8">
    <location>
        <begin position="1"/>
        <end position="300"/>
    </location>
</feature>
<dbReference type="GO" id="GO:0001669">
    <property type="term" value="C:acrosomal vesicle"/>
    <property type="evidence" value="ECO:0007669"/>
    <property type="project" value="UniProtKB-SubCell"/>
</dbReference>
<keyword evidence="10" id="KW-1185">Reference proteome</keyword>
<evidence type="ECO:0000256" key="1">
    <source>
        <dbReference type="ARBA" id="ARBA00004218"/>
    </source>
</evidence>
<comment type="subcellular location">
    <subcellularLocation>
        <location evidence="1">Cytoplasmic vesicle</location>
        <location evidence="1">Secretory vesicle</location>
        <location evidence="1">Acrosome</location>
    </subcellularLocation>
</comment>
<dbReference type="SMART" id="SM00220">
    <property type="entry name" value="S_TKc"/>
    <property type="match status" value="1"/>
</dbReference>
<protein>
    <recommendedName>
        <fullName evidence="4">MORN repeat-containing protein 3</fullName>
    </recommendedName>
</protein>
<feature type="region of interest" description="Disordered" evidence="7">
    <location>
        <begin position="588"/>
        <end position="609"/>
    </location>
</feature>
<sequence length="1376" mass="162247">MNTNFQVTTQTFKTLNEPLQIIPRPSLFTKLFVSKDNKVIKRKVFETKKEWLTWKNNVNQELLNQRILSSKYPDKILTILNYTIETNNHQRNLYITYDCGPEAQPLFQYLNDNSVTFQEQVKIFEQLLQIALIMNRSQFEHTNLKPNNILYYKKQVLLTDFGSARTHYQNFLKEYTAQAEKEWQNNLIFFYPKEYQKIMEEENIDFRNWKEFDISNQKFRKSIDTWAISMMMIQVFENNQTLPNKITDYYGLNNQLLLQKIQNLKQYSAGIFSQVIYSLLIEKQDPENVYQTFIKQKQMVNTESNQMESTFTIKQIFDHNTDYDDISLHSYKPGNYFLNNQQIENLQGQFDDDISSVKSSNFIIDIVNYNEQKPKTNLTLIPQQPPSRNQSATSRQKPQTQKYESTNIDNSKYFDLNPIVQNQSNGDRKKPTIVISNYDLIAQHNQEGVPIDENQNHNKGQQFIPISSQFPYHTENPQQSDFLKMKLFSDDDKIEDINLDKQRNNNSDIQQLQIIQLQQLNDDEQDSHNQSPRFNQNQTQSFQFLQAQKINTIQDKNNDTSSGIVSFSNSQNFQYLNSRNQDLINLDDQQQQGSSQIQQNQGQPQKYNSHQQINLIAIDDFEEENFKNPTEIPKNQDLLQPDQQKVSLKQIKDQNIESQIINRNPQQTNSLIIIPTNENLLSLNDDDRKSNNNVISSQIIKEDVNVNKSQIQLIQPFDDNKNNQSQIKKVAAVDQFSYIDQENLGLLNSFIDQEQDNQNKNKKQQSQIIQIGQNDEQQQLFSPIEDSDNNNLGGQNKTNPFSIQIIKNKLNEGVIQLEDEDQRNILDQLKLIQNVFNKLEQHTNDPTEIFEDEEDKGKKKVLKQVVNEIVKQKEKERLELIEDVNDGVGFILKKQEVDKVYDNNEIEKNPHLLIILNEDQLKQLKEKVKGNQIITNQIQQIIEVKEALKKLKENKNLQNILKDKDIDLLNEEELKIYKHLLEIIGKDKKFAKRILPQQTAIEKRQKEIKKLQEEEGNKQKLIDFLKNPSFDKLLPNEYLKRLNEEERQKYKAALEDFKQKVKPRQKQSIQEQIDLINKIDNNNIKNKPQIKKIDEVDEEESTKQSSKYINNNFQDAFMQAIGKLEKDNDGDILSLNKYIRQFQLTGGSYQITDQIPQDCQKYQQQKKNRKVLYFDYQGSKYKGETINDQPDGMGILRKRGYSSIYKGFFRQGKFYWGQVLEMNDQGQLTQYVGYYHLEYQVKNGDARLKWYQPQRMQCCGGQYFFNDYEIYEGNFVLGFIHGKGKKRYEDFSEYEGDWKKNKREGQGRLTLMKKGEKTITYEGQFKNDVLNGKNIKAFHHYKNRPDLVIEGEYRNGNPFGQHQLIFNNVVQRQIDY</sequence>
<dbReference type="InterPro" id="IPR052472">
    <property type="entry name" value="MORN3"/>
</dbReference>
<keyword evidence="3" id="KW-0968">Cytoplasmic vesicle</keyword>
<evidence type="ECO:0000256" key="6">
    <source>
        <dbReference type="SAM" id="Coils"/>
    </source>
</evidence>
<evidence type="ECO:0000256" key="3">
    <source>
        <dbReference type="ARBA" id="ARBA00023329"/>
    </source>
</evidence>
<dbReference type="GO" id="GO:0004672">
    <property type="term" value="F:protein kinase activity"/>
    <property type="evidence" value="ECO:0007669"/>
    <property type="project" value="InterPro"/>
</dbReference>
<accession>A0A8S1RBV3</accession>